<protein>
    <submittedName>
        <fullName evidence="2">Uncharacterized protein</fullName>
    </submittedName>
</protein>
<organism evidence="2 3">
    <name type="scientific">Durusdinium trenchii</name>
    <dbReference type="NCBI Taxonomy" id="1381693"/>
    <lineage>
        <taxon>Eukaryota</taxon>
        <taxon>Sar</taxon>
        <taxon>Alveolata</taxon>
        <taxon>Dinophyceae</taxon>
        <taxon>Suessiales</taxon>
        <taxon>Symbiodiniaceae</taxon>
        <taxon>Durusdinium</taxon>
    </lineage>
</organism>
<proteinExistence type="predicted"/>
<evidence type="ECO:0000313" key="2">
    <source>
        <dbReference type="EMBL" id="CAK9075279.1"/>
    </source>
</evidence>
<dbReference type="Proteomes" id="UP001642464">
    <property type="component" value="Unassembled WGS sequence"/>
</dbReference>
<gene>
    <name evidence="1" type="ORF">SCF082_LOCUS36502</name>
    <name evidence="2" type="ORF">SCF082_LOCUS36505</name>
</gene>
<keyword evidence="3" id="KW-1185">Reference proteome</keyword>
<feature type="non-terminal residue" evidence="2">
    <location>
        <position position="83"/>
    </location>
</feature>
<sequence>DAFVEALQSLGVAVKTPQKLFKVASGFSQPISLRREERLNSARSLGVRSLSAPSVHAPEIKRTLTFKGIYTIQMDGLNIEDEL</sequence>
<evidence type="ECO:0000313" key="3">
    <source>
        <dbReference type="Proteomes" id="UP001642464"/>
    </source>
</evidence>
<comment type="caution">
    <text evidence="2">The sequence shown here is derived from an EMBL/GenBank/DDBJ whole genome shotgun (WGS) entry which is preliminary data.</text>
</comment>
<reference evidence="2 3" key="1">
    <citation type="submission" date="2024-02" db="EMBL/GenBank/DDBJ databases">
        <authorList>
            <person name="Chen Y."/>
            <person name="Shah S."/>
            <person name="Dougan E. K."/>
            <person name="Thang M."/>
            <person name="Chan C."/>
        </authorList>
    </citation>
    <scope>NUCLEOTIDE SEQUENCE [LARGE SCALE GENOMIC DNA]</scope>
</reference>
<accession>A0ABP0PK21</accession>
<dbReference type="EMBL" id="CAXAMM010036080">
    <property type="protein sequence ID" value="CAK9075262.1"/>
    <property type="molecule type" value="Genomic_DNA"/>
</dbReference>
<evidence type="ECO:0000313" key="1">
    <source>
        <dbReference type="EMBL" id="CAK9075262.1"/>
    </source>
</evidence>
<name>A0ABP0PK21_9DINO</name>
<dbReference type="EMBL" id="CAXAMM010036091">
    <property type="protein sequence ID" value="CAK9075279.1"/>
    <property type="molecule type" value="Genomic_DNA"/>
</dbReference>
<feature type="non-terminal residue" evidence="2">
    <location>
        <position position="1"/>
    </location>
</feature>